<dbReference type="PROSITE" id="PS50109">
    <property type="entry name" value="HIS_KIN"/>
    <property type="match status" value="1"/>
</dbReference>
<dbReference type="InterPro" id="IPR036890">
    <property type="entry name" value="HATPase_C_sf"/>
</dbReference>
<evidence type="ECO:0000256" key="10">
    <source>
        <dbReference type="ARBA" id="ARBA00039401"/>
    </source>
</evidence>
<dbReference type="SUPFAM" id="SSF55874">
    <property type="entry name" value="ATPase domain of HSP90 chaperone/DNA topoisomerase II/histidine kinase"/>
    <property type="match status" value="1"/>
</dbReference>
<keyword evidence="4" id="KW-0597">Phosphoprotein</keyword>
<sequence>MTGGEWAGGSIEARGEDVGELTAHLDALAAATGFGIASLSVPRAVGEITIVAVGGPQAPPELVGRVTPLGEVEEILRRGRPWDRLLFLPEDEAVEVVADIWTADEPTRDLADDPGAWHPYDLLVLPVEDDGVNLGLVWFDLPIDGRRPEGEARSRMAASALLAARPLARAIRNQRLLERARLAQGAAQLVRRANEQLDLDRALDEVTSTLRRLLRVDEVDVRVAGHPRGPDPLVGLDPRLPEIVDRAAERCWQRGVASAIGPRTQSNDIIDPREFAIVRAAFAPAGPATGMLAPIGAGPDCFGRIVVRRTTSDRDWTDEEVAALRDMGEELGRVVLTARAYAREQEASAYRGRLVAAVGRELRQPIGSMLGHLGDLQEAAMGRPGGSGGVGDGDGSGDGEVVDPHLTGAVARVARATQRLSGVVTDLISLALVDDADRALPDRLVDLREACHAAVELLSIRAARAGIALVEEYRGDLWTTGDAAEIERVMINLVGNAVKYSEAGGTVRVAARAETATTEAVVEIVDDGIGISPEDRDRLFTEFFRTDNPQARSREGTGLGLVIAARIIARHGGRVEVESELGSGSTFRVRLPLTPPSAAPAS</sequence>
<evidence type="ECO:0000313" key="13">
    <source>
        <dbReference type="EMBL" id="GAA4122419.1"/>
    </source>
</evidence>
<keyword evidence="9" id="KW-0902">Two-component regulatory system</keyword>
<evidence type="ECO:0000256" key="5">
    <source>
        <dbReference type="ARBA" id="ARBA00022679"/>
    </source>
</evidence>
<dbReference type="RefSeq" id="WP_344734094.1">
    <property type="nucleotide sequence ID" value="NZ_BAAAZH010000020.1"/>
</dbReference>
<dbReference type="Proteomes" id="UP001501495">
    <property type="component" value="Unassembled WGS sequence"/>
</dbReference>
<dbReference type="Gene3D" id="3.30.565.10">
    <property type="entry name" value="Histidine kinase-like ATPase, C-terminal domain"/>
    <property type="match status" value="1"/>
</dbReference>
<comment type="catalytic activity">
    <reaction evidence="1">
        <text>ATP + protein L-histidine = ADP + protein N-phospho-L-histidine.</text>
        <dbReference type="EC" id="2.7.13.3"/>
    </reaction>
</comment>
<dbReference type="InterPro" id="IPR003018">
    <property type="entry name" value="GAF"/>
</dbReference>
<keyword evidence="5" id="KW-0808">Transferase</keyword>
<dbReference type="InterPro" id="IPR004358">
    <property type="entry name" value="Sig_transdc_His_kin-like_C"/>
</dbReference>
<dbReference type="InterPro" id="IPR003594">
    <property type="entry name" value="HATPase_dom"/>
</dbReference>
<name>A0ABP7XNN5_9ACTN</name>
<dbReference type="PRINTS" id="PR00344">
    <property type="entry name" value="BCTRLSENSOR"/>
</dbReference>
<dbReference type="InterPro" id="IPR029016">
    <property type="entry name" value="GAF-like_dom_sf"/>
</dbReference>
<evidence type="ECO:0000313" key="14">
    <source>
        <dbReference type="Proteomes" id="UP001501495"/>
    </source>
</evidence>
<evidence type="ECO:0000256" key="6">
    <source>
        <dbReference type="ARBA" id="ARBA00022741"/>
    </source>
</evidence>
<reference evidence="14" key="1">
    <citation type="journal article" date="2019" name="Int. J. Syst. Evol. Microbiol.">
        <title>The Global Catalogue of Microorganisms (GCM) 10K type strain sequencing project: providing services to taxonomists for standard genome sequencing and annotation.</title>
        <authorList>
            <consortium name="The Broad Institute Genomics Platform"/>
            <consortium name="The Broad Institute Genome Sequencing Center for Infectious Disease"/>
            <person name="Wu L."/>
            <person name="Ma J."/>
        </authorList>
    </citation>
    <scope>NUCLEOTIDE SEQUENCE [LARGE SCALE GENOMIC DNA]</scope>
    <source>
        <strain evidence="14">JCM 16703</strain>
    </source>
</reference>
<evidence type="ECO:0000256" key="3">
    <source>
        <dbReference type="ARBA" id="ARBA00012438"/>
    </source>
</evidence>
<evidence type="ECO:0000256" key="11">
    <source>
        <dbReference type="SAM" id="MobiDB-lite"/>
    </source>
</evidence>
<keyword evidence="7" id="KW-0418">Kinase</keyword>
<dbReference type="SMART" id="SM00065">
    <property type="entry name" value="GAF"/>
    <property type="match status" value="1"/>
</dbReference>
<evidence type="ECO:0000256" key="7">
    <source>
        <dbReference type="ARBA" id="ARBA00022777"/>
    </source>
</evidence>
<feature type="compositionally biased region" description="Gly residues" evidence="11">
    <location>
        <begin position="383"/>
        <end position="394"/>
    </location>
</feature>
<feature type="region of interest" description="Disordered" evidence="11">
    <location>
        <begin position="381"/>
        <end position="402"/>
    </location>
</feature>
<dbReference type="Pfam" id="PF02518">
    <property type="entry name" value="HATPase_c"/>
    <property type="match status" value="1"/>
</dbReference>
<dbReference type="PANTHER" id="PTHR42878">
    <property type="entry name" value="TWO-COMPONENT HISTIDINE KINASE"/>
    <property type="match status" value="1"/>
</dbReference>
<gene>
    <name evidence="13" type="ORF">GCM10022215_28270</name>
</gene>
<evidence type="ECO:0000256" key="9">
    <source>
        <dbReference type="ARBA" id="ARBA00023012"/>
    </source>
</evidence>
<dbReference type="SUPFAM" id="SSF47384">
    <property type="entry name" value="Homodimeric domain of signal transducing histidine kinase"/>
    <property type="match status" value="1"/>
</dbReference>
<comment type="subcellular location">
    <subcellularLocation>
        <location evidence="2">Cell membrane</location>
    </subcellularLocation>
</comment>
<proteinExistence type="predicted"/>
<dbReference type="CDD" id="cd16922">
    <property type="entry name" value="HATPase_EvgS-ArcB-TorS-like"/>
    <property type="match status" value="1"/>
</dbReference>
<keyword evidence="14" id="KW-1185">Reference proteome</keyword>
<protein>
    <recommendedName>
        <fullName evidence="10">Sensor-like histidine kinase SenX3</fullName>
        <ecNumber evidence="3">2.7.13.3</ecNumber>
    </recommendedName>
</protein>
<dbReference type="InterPro" id="IPR003661">
    <property type="entry name" value="HisK_dim/P_dom"/>
</dbReference>
<evidence type="ECO:0000256" key="2">
    <source>
        <dbReference type="ARBA" id="ARBA00004236"/>
    </source>
</evidence>
<dbReference type="Gene3D" id="3.30.450.40">
    <property type="match status" value="1"/>
</dbReference>
<evidence type="ECO:0000256" key="1">
    <source>
        <dbReference type="ARBA" id="ARBA00000085"/>
    </source>
</evidence>
<dbReference type="EC" id="2.7.13.3" evidence="3"/>
<dbReference type="PANTHER" id="PTHR42878:SF7">
    <property type="entry name" value="SENSOR HISTIDINE KINASE GLRK"/>
    <property type="match status" value="1"/>
</dbReference>
<dbReference type="CDD" id="cd00082">
    <property type="entry name" value="HisKA"/>
    <property type="match status" value="1"/>
</dbReference>
<dbReference type="SUPFAM" id="SSF55781">
    <property type="entry name" value="GAF domain-like"/>
    <property type="match status" value="1"/>
</dbReference>
<organism evidence="13 14">
    <name type="scientific">Nocardioides fonticola</name>
    <dbReference type="NCBI Taxonomy" id="450363"/>
    <lineage>
        <taxon>Bacteria</taxon>
        <taxon>Bacillati</taxon>
        <taxon>Actinomycetota</taxon>
        <taxon>Actinomycetes</taxon>
        <taxon>Propionibacteriales</taxon>
        <taxon>Nocardioidaceae</taxon>
        <taxon>Nocardioides</taxon>
    </lineage>
</organism>
<feature type="domain" description="Histidine kinase" evidence="12">
    <location>
        <begin position="357"/>
        <end position="595"/>
    </location>
</feature>
<evidence type="ECO:0000259" key="12">
    <source>
        <dbReference type="PROSITE" id="PS50109"/>
    </source>
</evidence>
<dbReference type="InterPro" id="IPR036097">
    <property type="entry name" value="HisK_dim/P_sf"/>
</dbReference>
<keyword evidence="8" id="KW-0067">ATP-binding</keyword>
<dbReference type="EMBL" id="BAAAZH010000020">
    <property type="protein sequence ID" value="GAA4122419.1"/>
    <property type="molecule type" value="Genomic_DNA"/>
</dbReference>
<dbReference type="InterPro" id="IPR005467">
    <property type="entry name" value="His_kinase_dom"/>
</dbReference>
<comment type="caution">
    <text evidence="13">The sequence shown here is derived from an EMBL/GenBank/DDBJ whole genome shotgun (WGS) entry which is preliminary data.</text>
</comment>
<evidence type="ECO:0000256" key="8">
    <source>
        <dbReference type="ARBA" id="ARBA00022840"/>
    </source>
</evidence>
<evidence type="ECO:0000256" key="4">
    <source>
        <dbReference type="ARBA" id="ARBA00022553"/>
    </source>
</evidence>
<dbReference type="SMART" id="SM00387">
    <property type="entry name" value="HATPase_c"/>
    <property type="match status" value="1"/>
</dbReference>
<keyword evidence="6" id="KW-0547">Nucleotide-binding</keyword>
<dbReference type="InterPro" id="IPR050351">
    <property type="entry name" value="BphY/WalK/GraS-like"/>
</dbReference>
<accession>A0ABP7XNN5</accession>